<dbReference type="RefSeq" id="WP_029311573.1">
    <property type="nucleotide sequence ID" value="NZ_FTNE01000003.1"/>
</dbReference>
<gene>
    <name evidence="2" type="ORF">SAMN05421828_10347</name>
</gene>
<keyword evidence="2" id="KW-0489">Methyltransferase</keyword>
<dbReference type="OrthoDB" id="9788660at2"/>
<dbReference type="CDD" id="cd02440">
    <property type="entry name" value="AdoMet_MTases"/>
    <property type="match status" value="1"/>
</dbReference>
<dbReference type="EMBL" id="FTNE01000003">
    <property type="protein sequence ID" value="SIQ27487.1"/>
    <property type="molecule type" value="Genomic_DNA"/>
</dbReference>
<feature type="domain" description="Methyltransferase" evidence="1">
    <location>
        <begin position="47"/>
        <end position="141"/>
    </location>
</feature>
<dbReference type="AlphaFoldDB" id="A0A8G2FL74"/>
<evidence type="ECO:0000313" key="2">
    <source>
        <dbReference type="EMBL" id="SIQ27487.1"/>
    </source>
</evidence>
<sequence>MAEPRSDHWDAAYRRTEPDRLSWYEASPAASLAMIDACSLKPRASAVDVGGGTAHLAPALLERGFGAVTVVDLSQAALDAAQAAFGTAAGRIDFVCADITSWVPGERFDLWHDRAVFHFLTDPHERDRYIALATESVRPHGFLILATFAPTGPERCSGLAVQRYGADDLAARFAPAFAMRDHMIHTHVTPSGVSQVFTYVRLQRHASD</sequence>
<dbReference type="GO" id="GO:0032259">
    <property type="term" value="P:methylation"/>
    <property type="evidence" value="ECO:0007669"/>
    <property type="project" value="UniProtKB-KW"/>
</dbReference>
<dbReference type="PANTHER" id="PTHR12843">
    <property type="entry name" value="PROTEIN-LYSINE N-METHYLTRANSFERASE METTL10"/>
    <property type="match status" value="1"/>
</dbReference>
<organism evidence="2 3">
    <name type="scientific">Acidiphilium rubrum</name>
    <dbReference type="NCBI Taxonomy" id="526"/>
    <lineage>
        <taxon>Bacteria</taxon>
        <taxon>Pseudomonadati</taxon>
        <taxon>Pseudomonadota</taxon>
        <taxon>Alphaproteobacteria</taxon>
        <taxon>Acetobacterales</taxon>
        <taxon>Acidocellaceae</taxon>
        <taxon>Acidiphilium</taxon>
    </lineage>
</organism>
<dbReference type="Proteomes" id="UP000186308">
    <property type="component" value="Unassembled WGS sequence"/>
</dbReference>
<evidence type="ECO:0000313" key="3">
    <source>
        <dbReference type="Proteomes" id="UP000186308"/>
    </source>
</evidence>
<dbReference type="InterPro" id="IPR029063">
    <property type="entry name" value="SAM-dependent_MTases_sf"/>
</dbReference>
<comment type="caution">
    <text evidence="2">The sequence shown here is derived from an EMBL/GenBank/DDBJ whole genome shotgun (WGS) entry which is preliminary data.</text>
</comment>
<reference evidence="2 3" key="1">
    <citation type="submission" date="2017-01" db="EMBL/GenBank/DDBJ databases">
        <authorList>
            <person name="Varghese N."/>
            <person name="Submissions S."/>
        </authorList>
    </citation>
    <scope>NUCLEOTIDE SEQUENCE [LARGE SCALE GENOMIC DNA]</scope>
    <source>
        <strain evidence="2 3">ATCC 35905</strain>
    </source>
</reference>
<proteinExistence type="predicted"/>
<evidence type="ECO:0000259" key="1">
    <source>
        <dbReference type="Pfam" id="PF13649"/>
    </source>
</evidence>
<name>A0A8G2FL74_ACIRU</name>
<protein>
    <submittedName>
        <fullName evidence="2">Methyltransferase domain-containing protein</fullName>
    </submittedName>
</protein>
<accession>A0A8G2FL74</accession>
<keyword evidence="2" id="KW-0808">Transferase</keyword>
<dbReference type="Gene3D" id="3.40.50.150">
    <property type="entry name" value="Vaccinia Virus protein VP39"/>
    <property type="match status" value="1"/>
</dbReference>
<dbReference type="Pfam" id="PF13649">
    <property type="entry name" value="Methyltransf_25"/>
    <property type="match status" value="1"/>
</dbReference>
<dbReference type="PANTHER" id="PTHR12843:SF5">
    <property type="entry name" value="EEF1A LYSINE METHYLTRANSFERASE 2"/>
    <property type="match status" value="1"/>
</dbReference>
<dbReference type="GO" id="GO:0008168">
    <property type="term" value="F:methyltransferase activity"/>
    <property type="evidence" value="ECO:0007669"/>
    <property type="project" value="UniProtKB-KW"/>
</dbReference>
<dbReference type="SUPFAM" id="SSF53335">
    <property type="entry name" value="S-adenosyl-L-methionine-dependent methyltransferases"/>
    <property type="match status" value="1"/>
</dbReference>
<keyword evidence="3" id="KW-1185">Reference proteome</keyword>
<dbReference type="InterPro" id="IPR041698">
    <property type="entry name" value="Methyltransf_25"/>
</dbReference>